<protein>
    <submittedName>
        <fullName evidence="2">Uncharacterized protein</fullName>
    </submittedName>
</protein>
<reference evidence="2 3" key="1">
    <citation type="submission" date="2020-08" db="EMBL/GenBank/DDBJ databases">
        <title>Genomic Encyclopedia of Type Strains, Phase IV (KMG-IV): sequencing the most valuable type-strain genomes for metagenomic binning, comparative biology and taxonomic classification.</title>
        <authorList>
            <person name="Goeker M."/>
        </authorList>
    </citation>
    <scope>NUCLEOTIDE SEQUENCE [LARGE SCALE GENOMIC DNA]</scope>
    <source>
        <strain evidence="2 3">DSM 25966</strain>
    </source>
</reference>
<proteinExistence type="predicted"/>
<evidence type="ECO:0000256" key="1">
    <source>
        <dbReference type="SAM" id="MobiDB-lite"/>
    </source>
</evidence>
<organism evidence="2 3">
    <name type="scientific">Kaistia hirudinis</name>
    <dbReference type="NCBI Taxonomy" id="1293440"/>
    <lineage>
        <taxon>Bacteria</taxon>
        <taxon>Pseudomonadati</taxon>
        <taxon>Pseudomonadota</taxon>
        <taxon>Alphaproteobacteria</taxon>
        <taxon>Hyphomicrobiales</taxon>
        <taxon>Kaistiaceae</taxon>
        <taxon>Kaistia</taxon>
    </lineage>
</organism>
<dbReference type="Proteomes" id="UP000553963">
    <property type="component" value="Unassembled WGS sequence"/>
</dbReference>
<sequence>MAQGPKDPGDDVHPIAPEEGKKDKSRRQMGQNDEGQEGIVRLVEVPAEQGGDEHAMSEARYREQFSETLKKAEKNSLRE</sequence>
<name>A0A840AVH0_9HYPH</name>
<dbReference type="EMBL" id="JACIDS010000004">
    <property type="protein sequence ID" value="MBB3932435.1"/>
    <property type="molecule type" value="Genomic_DNA"/>
</dbReference>
<evidence type="ECO:0000313" key="2">
    <source>
        <dbReference type="EMBL" id="MBB3932435.1"/>
    </source>
</evidence>
<feature type="compositionally biased region" description="Basic and acidic residues" evidence="1">
    <location>
        <begin position="7"/>
        <end position="22"/>
    </location>
</feature>
<dbReference type="AlphaFoldDB" id="A0A840AVH0"/>
<evidence type="ECO:0000313" key="3">
    <source>
        <dbReference type="Proteomes" id="UP000553963"/>
    </source>
</evidence>
<feature type="compositionally biased region" description="Basic and acidic residues" evidence="1">
    <location>
        <begin position="51"/>
        <end position="79"/>
    </location>
</feature>
<gene>
    <name evidence="2" type="ORF">GGR25_003493</name>
</gene>
<feature type="region of interest" description="Disordered" evidence="1">
    <location>
        <begin position="1"/>
        <end position="79"/>
    </location>
</feature>
<accession>A0A840AVH0</accession>
<keyword evidence="3" id="KW-1185">Reference proteome</keyword>
<comment type="caution">
    <text evidence="2">The sequence shown here is derived from an EMBL/GenBank/DDBJ whole genome shotgun (WGS) entry which is preliminary data.</text>
</comment>